<evidence type="ECO:0000256" key="1">
    <source>
        <dbReference type="ARBA" id="ARBA00001974"/>
    </source>
</evidence>
<dbReference type="GeneID" id="59310669"/>
<keyword evidence="7" id="KW-1133">Transmembrane helix</keyword>
<dbReference type="PRINTS" id="PR00420">
    <property type="entry name" value="RNGMNOXGNASE"/>
</dbReference>
<feature type="domain" description="FAD-binding" evidence="8">
    <location>
        <begin position="154"/>
        <end position="350"/>
    </location>
</feature>
<organism evidence="9 10">
    <name type="scientific">Gibberella subglutinans</name>
    <name type="common">Fusarium subglutinans</name>
    <dbReference type="NCBI Taxonomy" id="42677"/>
    <lineage>
        <taxon>Eukaryota</taxon>
        <taxon>Fungi</taxon>
        <taxon>Dikarya</taxon>
        <taxon>Ascomycota</taxon>
        <taxon>Pezizomycotina</taxon>
        <taxon>Sordariomycetes</taxon>
        <taxon>Hypocreomycetidae</taxon>
        <taxon>Hypocreales</taxon>
        <taxon>Nectriaceae</taxon>
        <taxon>Fusarium</taxon>
        <taxon>Fusarium fujikuroi species complex</taxon>
    </lineage>
</organism>
<evidence type="ECO:0000256" key="7">
    <source>
        <dbReference type="SAM" id="Phobius"/>
    </source>
</evidence>
<dbReference type="InterPro" id="IPR002938">
    <property type="entry name" value="FAD-bd"/>
</dbReference>
<keyword evidence="7" id="KW-0472">Membrane</keyword>
<comment type="cofactor">
    <cofactor evidence="1">
        <name>FAD</name>
        <dbReference type="ChEBI" id="CHEBI:57692"/>
    </cofactor>
</comment>
<dbReference type="Proteomes" id="UP000547976">
    <property type="component" value="Unassembled WGS sequence"/>
</dbReference>
<dbReference type="EMBL" id="JAAOAV010000211">
    <property type="protein sequence ID" value="KAF5589034.1"/>
    <property type="molecule type" value="Genomic_DNA"/>
</dbReference>
<evidence type="ECO:0000256" key="3">
    <source>
        <dbReference type="ARBA" id="ARBA00022630"/>
    </source>
</evidence>
<dbReference type="Pfam" id="PF01494">
    <property type="entry name" value="FAD_binding_3"/>
    <property type="match status" value="1"/>
</dbReference>
<gene>
    <name evidence="9" type="ORF">FSUBG_11285</name>
</gene>
<dbReference type="Gene3D" id="3.50.50.60">
    <property type="entry name" value="FAD/NAD(P)-binding domain"/>
    <property type="match status" value="1"/>
</dbReference>
<keyword evidence="6" id="KW-0503">Monooxygenase</keyword>
<dbReference type="OrthoDB" id="417877at2759"/>
<evidence type="ECO:0000313" key="10">
    <source>
        <dbReference type="Proteomes" id="UP000547976"/>
    </source>
</evidence>
<keyword evidence="4" id="KW-0274">FAD</keyword>
<keyword evidence="7" id="KW-0812">Transmembrane</keyword>
<comment type="similarity">
    <text evidence="2">Belongs to the paxM FAD-dependent monooxygenase family.</text>
</comment>
<reference evidence="9 10" key="1">
    <citation type="submission" date="2020-05" db="EMBL/GenBank/DDBJ databases">
        <title>Identification and distribution of gene clusters putatively required for synthesis of sphingolipid metabolism inhibitors in phylogenetically diverse species of the filamentous fungus Fusarium.</title>
        <authorList>
            <person name="Kim H.-S."/>
            <person name="Busman M."/>
            <person name="Brown D.W."/>
            <person name="Divon H."/>
            <person name="Uhlig S."/>
            <person name="Proctor R.H."/>
        </authorList>
    </citation>
    <scope>NUCLEOTIDE SEQUENCE [LARGE SCALE GENOMIC DNA]</scope>
    <source>
        <strain evidence="9 10">NRRL 66333</strain>
    </source>
</reference>
<proteinExistence type="inferred from homology"/>
<dbReference type="PANTHER" id="PTHR46720">
    <property type="entry name" value="HYDROXYLASE, PUTATIVE (AFU_ORTHOLOGUE AFUA_3G01460)-RELATED"/>
    <property type="match status" value="1"/>
</dbReference>
<sequence length="391" mass="42775">MSTPKPLKVAIVGGGISGICLAIGLLEQPQLELTIFEASPTFTEIGAGLALGPNAQRALQLLSPEAEAAFWHFATGNSSPEFNKTWFNFRRQAQGHEDGLELGSIENQSGQQTVHRAKFLDALINLVPKDRVQFGKRLLRISDHGAYTVLHFADGTAARTDCVIGADGVHSTVRKYLLGATSPEATPVFSGIVAYRGLIPMEIARHSLGKYASDAYLWCSSEGMVMSYPINSGQVVNVVAACYRESWNEKLYVLNTTLEQMRKDFQSFEGIPQEIIKVYPIAMPSFFDDPRLTFDKLLGDAAHQSQAACMAIEDAAALGILFNKTYFKGDVSEALSTYEKVRLPRATKVQAAAARASENINERIGFSSNVENPIYKVKSEQGKLTIEEMNA</sequence>
<name>A0A8H5L9U7_GIBSU</name>
<keyword evidence="3" id="KW-0285">Flavoprotein</keyword>
<dbReference type="GO" id="GO:0044550">
    <property type="term" value="P:secondary metabolite biosynthetic process"/>
    <property type="evidence" value="ECO:0007669"/>
    <property type="project" value="TreeGrafter"/>
</dbReference>
<dbReference type="RefSeq" id="XP_036533245.1">
    <property type="nucleotide sequence ID" value="XM_036675951.1"/>
</dbReference>
<dbReference type="GO" id="GO:0071949">
    <property type="term" value="F:FAD binding"/>
    <property type="evidence" value="ECO:0007669"/>
    <property type="project" value="InterPro"/>
</dbReference>
<dbReference type="PANTHER" id="PTHR46720:SF3">
    <property type="entry name" value="FAD-BINDING DOMAIN-CONTAINING PROTEIN-RELATED"/>
    <property type="match status" value="1"/>
</dbReference>
<dbReference type="SUPFAM" id="SSF51905">
    <property type="entry name" value="FAD/NAD(P)-binding domain"/>
    <property type="match status" value="1"/>
</dbReference>
<evidence type="ECO:0000256" key="5">
    <source>
        <dbReference type="ARBA" id="ARBA00023002"/>
    </source>
</evidence>
<dbReference type="GO" id="GO:0004497">
    <property type="term" value="F:monooxygenase activity"/>
    <property type="evidence" value="ECO:0007669"/>
    <property type="project" value="UniProtKB-KW"/>
</dbReference>
<dbReference type="InterPro" id="IPR036188">
    <property type="entry name" value="FAD/NAD-bd_sf"/>
</dbReference>
<evidence type="ECO:0000313" key="9">
    <source>
        <dbReference type="EMBL" id="KAF5589034.1"/>
    </source>
</evidence>
<evidence type="ECO:0000256" key="4">
    <source>
        <dbReference type="ARBA" id="ARBA00022827"/>
    </source>
</evidence>
<keyword evidence="5" id="KW-0560">Oxidoreductase</keyword>
<dbReference type="InterPro" id="IPR051104">
    <property type="entry name" value="FAD_monoxygenase"/>
</dbReference>
<evidence type="ECO:0000259" key="8">
    <source>
        <dbReference type="Pfam" id="PF01494"/>
    </source>
</evidence>
<evidence type="ECO:0000256" key="6">
    <source>
        <dbReference type="ARBA" id="ARBA00023033"/>
    </source>
</evidence>
<keyword evidence="10" id="KW-1185">Reference proteome</keyword>
<feature type="transmembrane region" description="Helical" evidence="7">
    <location>
        <begin position="7"/>
        <end position="26"/>
    </location>
</feature>
<dbReference type="SUPFAM" id="SSF54373">
    <property type="entry name" value="FAD-linked reductases, C-terminal domain"/>
    <property type="match status" value="1"/>
</dbReference>
<accession>A0A8H5L9U7</accession>
<protein>
    <submittedName>
        <fullName evidence="9">Mannitol 1-phosphate dehydrogenase</fullName>
    </submittedName>
</protein>
<dbReference type="AlphaFoldDB" id="A0A8H5L9U7"/>
<comment type="caution">
    <text evidence="9">The sequence shown here is derived from an EMBL/GenBank/DDBJ whole genome shotgun (WGS) entry which is preliminary data.</text>
</comment>
<evidence type="ECO:0000256" key="2">
    <source>
        <dbReference type="ARBA" id="ARBA00007992"/>
    </source>
</evidence>